<proteinExistence type="predicted"/>
<evidence type="ECO:0000313" key="1">
    <source>
        <dbReference type="EMBL" id="BBE38868.1"/>
    </source>
</evidence>
<sequence length="56" mass="6157">MVFLCSLSFSVLCLSAVGFFERCFSDINSLALKILSVASINFRAIVRLGRLAQSEI</sequence>
<accession>A0A6S4Q200</accession>
<reference evidence="1" key="1">
    <citation type="submission" date="2011-01" db="EMBL/GenBank/DDBJ databases">
        <title>Evolutionary Significance of Chromosomal Super-Integrons in Vibrio vulnificus Strains.</title>
        <authorList>
            <person name="Shu H.Y."/>
            <person name="Wu K.M."/>
            <person name="Liu T.T."/>
            <person name="Liu Y.M."/>
            <person name="Liao T.L."/>
            <person name="Hor L.I."/>
            <person name="Tsai S.F."/>
            <person name="Chen C.Y."/>
        </authorList>
    </citation>
    <scope>NUCLEOTIDE SEQUENCE</scope>
    <source>
        <strain evidence="1">CECT4999</strain>
    </source>
</reference>
<name>A0A6S4Q200_VIBVL</name>
<dbReference type="AlphaFoldDB" id="A0A6S4Q200"/>
<protein>
    <submittedName>
        <fullName evidence="1">Uncharacterized protein</fullName>
    </submittedName>
</protein>
<dbReference type="EMBL" id="AB609751">
    <property type="protein sequence ID" value="BBE38868.1"/>
    <property type="molecule type" value="Genomic_DNA"/>
</dbReference>
<organism evidence="1">
    <name type="scientific">Vibrio vulnificus</name>
    <dbReference type="NCBI Taxonomy" id="672"/>
    <lineage>
        <taxon>Bacteria</taxon>
        <taxon>Pseudomonadati</taxon>
        <taxon>Pseudomonadota</taxon>
        <taxon>Gammaproteobacteria</taxon>
        <taxon>Vibrionales</taxon>
        <taxon>Vibrionaceae</taxon>
        <taxon>Vibrio</taxon>
    </lineage>
</organism>